<protein>
    <submittedName>
        <fullName evidence="3">Uncharacterized protein</fullName>
    </submittedName>
</protein>
<reference evidence="3" key="1">
    <citation type="submission" date="2016-10" db="EMBL/GenBank/DDBJ databases">
        <authorList>
            <person name="de Groot N.N."/>
        </authorList>
    </citation>
    <scope>NUCLEOTIDE SEQUENCE [LARGE SCALE GENOMIC DNA]</scope>
    <source>
        <strain evidence="3">Mob M</strain>
    </source>
</reference>
<keyword evidence="1" id="KW-0472">Membrane</keyword>
<organism evidence="3 4">
    <name type="scientific">Methanolobus profundi</name>
    <dbReference type="NCBI Taxonomy" id="487685"/>
    <lineage>
        <taxon>Archaea</taxon>
        <taxon>Methanobacteriati</taxon>
        <taxon>Methanobacteriota</taxon>
        <taxon>Stenosarchaea group</taxon>
        <taxon>Methanomicrobia</taxon>
        <taxon>Methanosarcinales</taxon>
        <taxon>Methanosarcinaceae</taxon>
        <taxon>Methanolobus</taxon>
    </lineage>
</organism>
<sequence length="92" mass="10015">MKKNIGVLITIVISFLFMNIVSLSTDAPTSEVEIAEFTIDSIHENTPKASGEWGQIQESTYFNAKLSIGLIGATLGIVGFLDFCIKVKDVFS</sequence>
<evidence type="ECO:0000313" key="2">
    <source>
        <dbReference type="EMBL" id="SFM94593.1"/>
    </source>
</evidence>
<dbReference type="Proteomes" id="UP000198535">
    <property type="component" value="Unassembled WGS sequence"/>
</dbReference>
<proteinExistence type="predicted"/>
<feature type="transmembrane region" description="Helical" evidence="1">
    <location>
        <begin position="66"/>
        <end position="85"/>
    </location>
</feature>
<accession>A0A1I4V1F9</accession>
<dbReference type="EMBL" id="FOUJ01000012">
    <property type="protein sequence ID" value="SFM95064.1"/>
    <property type="molecule type" value="Genomic_DNA"/>
</dbReference>
<evidence type="ECO:0000313" key="4">
    <source>
        <dbReference type="Proteomes" id="UP000198535"/>
    </source>
</evidence>
<evidence type="ECO:0000313" key="3">
    <source>
        <dbReference type="EMBL" id="SFM95064.1"/>
    </source>
</evidence>
<gene>
    <name evidence="2" type="ORF">SAMN04488696_2958</name>
    <name evidence="3" type="ORF">SAMN04488696_2973</name>
</gene>
<dbReference type="AlphaFoldDB" id="A0A1I4V1F9"/>
<reference evidence="4" key="2">
    <citation type="submission" date="2016-10" db="EMBL/GenBank/DDBJ databases">
        <authorList>
            <person name="Varghese N."/>
            <person name="Submissions S."/>
        </authorList>
    </citation>
    <scope>NUCLEOTIDE SEQUENCE [LARGE SCALE GENOMIC DNA]</scope>
    <source>
        <strain evidence="4">Mob M</strain>
    </source>
</reference>
<dbReference type="EMBL" id="FOUJ01000011">
    <property type="protein sequence ID" value="SFM94593.1"/>
    <property type="molecule type" value="Genomic_DNA"/>
</dbReference>
<name>A0A1I4V1F9_9EURY</name>
<evidence type="ECO:0000256" key="1">
    <source>
        <dbReference type="SAM" id="Phobius"/>
    </source>
</evidence>
<feature type="transmembrane region" description="Helical" evidence="1">
    <location>
        <begin position="5"/>
        <end position="23"/>
    </location>
</feature>
<keyword evidence="1" id="KW-1133">Transmembrane helix</keyword>
<keyword evidence="4" id="KW-1185">Reference proteome</keyword>
<keyword evidence="1" id="KW-0812">Transmembrane</keyword>
<dbReference type="RefSeq" id="WP_091938288.1">
    <property type="nucleotide sequence ID" value="NZ_FOUJ01000011.1"/>
</dbReference>